<dbReference type="InterPro" id="IPR050097">
    <property type="entry name" value="Ferredoxin-NADP_redctase_2"/>
</dbReference>
<evidence type="ECO:0000259" key="3">
    <source>
        <dbReference type="Pfam" id="PF07992"/>
    </source>
</evidence>
<dbReference type="Proteomes" id="UP000321532">
    <property type="component" value="Unassembled WGS sequence"/>
</dbReference>
<gene>
    <name evidence="4" type="ORF">AAE02nite_04550</name>
</gene>
<dbReference type="RefSeq" id="WP_146894834.1">
    <property type="nucleotide sequence ID" value="NZ_BJYS01000002.1"/>
</dbReference>
<proteinExistence type="predicted"/>
<evidence type="ECO:0000256" key="2">
    <source>
        <dbReference type="ARBA" id="ARBA00023002"/>
    </source>
</evidence>
<accession>A0A512ASW3</accession>
<dbReference type="PANTHER" id="PTHR48105">
    <property type="entry name" value="THIOREDOXIN REDUCTASE 1-RELATED-RELATED"/>
    <property type="match status" value="1"/>
</dbReference>
<comment type="caution">
    <text evidence="4">The sequence shown here is derived from an EMBL/GenBank/DDBJ whole genome shotgun (WGS) entry which is preliminary data.</text>
</comment>
<dbReference type="Gene3D" id="3.50.50.60">
    <property type="entry name" value="FAD/NAD(P)-binding domain"/>
    <property type="match status" value="2"/>
</dbReference>
<name>A0A512ASW3_9BACT</name>
<sequence>MYDVTIIGGGPAGLSAALLLGRCMRKVIVFDSGEYRNAWSDAMHAFITRDGINPRDFIKEARQDLEKYDFEFKAKEIVSARCAGGFFEVTDSEDQVYLSRKLLLATGIQDRWPQIPGCEPFNGKSIHHCPYCDGWEHKNTALGAYGKNRDAIGLSLSLKTWSSDVTLYTDGTRRLRAADTQLLERNKVKICTAPIERLEGEGSKLQRVVFKNNGSMACDAIFFSTGQDQRATLGRQLNCDFTSKGVIKTYHQQQTNVSGLYVAGDAARDMQLVIVAAAEGTKAGVMINKELQEEFRM</sequence>
<keyword evidence="5" id="KW-1185">Reference proteome</keyword>
<evidence type="ECO:0000313" key="4">
    <source>
        <dbReference type="EMBL" id="GEO02791.1"/>
    </source>
</evidence>
<keyword evidence="2" id="KW-0560">Oxidoreductase</keyword>
<protein>
    <submittedName>
        <fullName evidence="4">Pyridine nucleotide-disulfide oxidoreductase</fullName>
    </submittedName>
</protein>
<dbReference type="InterPro" id="IPR023753">
    <property type="entry name" value="FAD/NAD-binding_dom"/>
</dbReference>
<dbReference type="OrthoDB" id="9806179at2"/>
<feature type="domain" description="FAD/NAD(P)-binding" evidence="3">
    <location>
        <begin position="2"/>
        <end position="280"/>
    </location>
</feature>
<dbReference type="PRINTS" id="PR00368">
    <property type="entry name" value="FADPNR"/>
</dbReference>
<dbReference type="AlphaFoldDB" id="A0A512ASW3"/>
<dbReference type="Pfam" id="PF07992">
    <property type="entry name" value="Pyr_redox_2"/>
    <property type="match status" value="1"/>
</dbReference>
<dbReference type="PRINTS" id="PR00469">
    <property type="entry name" value="PNDRDTASEII"/>
</dbReference>
<keyword evidence="1" id="KW-0285">Flavoprotein</keyword>
<dbReference type="EMBL" id="BJYS01000002">
    <property type="protein sequence ID" value="GEO02791.1"/>
    <property type="molecule type" value="Genomic_DNA"/>
</dbReference>
<organism evidence="4 5">
    <name type="scientific">Adhaeribacter aerolatus</name>
    <dbReference type="NCBI Taxonomy" id="670289"/>
    <lineage>
        <taxon>Bacteria</taxon>
        <taxon>Pseudomonadati</taxon>
        <taxon>Bacteroidota</taxon>
        <taxon>Cytophagia</taxon>
        <taxon>Cytophagales</taxon>
        <taxon>Hymenobacteraceae</taxon>
        <taxon>Adhaeribacter</taxon>
    </lineage>
</organism>
<dbReference type="GO" id="GO:0016491">
    <property type="term" value="F:oxidoreductase activity"/>
    <property type="evidence" value="ECO:0007669"/>
    <property type="project" value="UniProtKB-KW"/>
</dbReference>
<reference evidence="4 5" key="1">
    <citation type="submission" date="2019-07" db="EMBL/GenBank/DDBJ databases">
        <title>Whole genome shotgun sequence of Adhaeribacter aerolatus NBRC 106133.</title>
        <authorList>
            <person name="Hosoyama A."/>
            <person name="Uohara A."/>
            <person name="Ohji S."/>
            <person name="Ichikawa N."/>
        </authorList>
    </citation>
    <scope>NUCLEOTIDE SEQUENCE [LARGE SCALE GENOMIC DNA]</scope>
    <source>
        <strain evidence="4 5">NBRC 106133</strain>
    </source>
</reference>
<evidence type="ECO:0000313" key="5">
    <source>
        <dbReference type="Proteomes" id="UP000321532"/>
    </source>
</evidence>
<dbReference type="SUPFAM" id="SSF51905">
    <property type="entry name" value="FAD/NAD(P)-binding domain"/>
    <property type="match status" value="1"/>
</dbReference>
<dbReference type="InterPro" id="IPR036188">
    <property type="entry name" value="FAD/NAD-bd_sf"/>
</dbReference>
<evidence type="ECO:0000256" key="1">
    <source>
        <dbReference type="ARBA" id="ARBA00022630"/>
    </source>
</evidence>